<accession>A0AAU7CK65</accession>
<reference evidence="1" key="1">
    <citation type="submission" date="2024-05" db="EMBL/GenBank/DDBJ databases">
        <title>Planctomycetes of the genus Singulisphaera possess chitinolytic capabilities.</title>
        <authorList>
            <person name="Ivanova A."/>
        </authorList>
    </citation>
    <scope>NUCLEOTIDE SEQUENCE</scope>
    <source>
        <strain evidence="1">Ch08T</strain>
    </source>
</reference>
<dbReference type="RefSeq" id="WP_406698143.1">
    <property type="nucleotide sequence ID" value="NZ_CP155447.1"/>
</dbReference>
<evidence type="ECO:0000313" key="1">
    <source>
        <dbReference type="EMBL" id="XBH05327.1"/>
    </source>
</evidence>
<organism evidence="1">
    <name type="scientific">Singulisphaera sp. Ch08</name>
    <dbReference type="NCBI Taxonomy" id="3120278"/>
    <lineage>
        <taxon>Bacteria</taxon>
        <taxon>Pseudomonadati</taxon>
        <taxon>Planctomycetota</taxon>
        <taxon>Planctomycetia</taxon>
        <taxon>Isosphaerales</taxon>
        <taxon>Isosphaeraceae</taxon>
        <taxon>Singulisphaera</taxon>
    </lineage>
</organism>
<gene>
    <name evidence="1" type="ORF">V5E97_04725</name>
</gene>
<protein>
    <submittedName>
        <fullName evidence="1">Uncharacterized protein</fullName>
    </submittedName>
</protein>
<name>A0AAU7CK65_9BACT</name>
<proteinExistence type="predicted"/>
<dbReference type="AlphaFoldDB" id="A0AAU7CK65"/>
<dbReference type="EMBL" id="CP155447">
    <property type="protein sequence ID" value="XBH05327.1"/>
    <property type="molecule type" value="Genomic_DNA"/>
</dbReference>
<sequence>MAATRQEIQAWLERGKTEGATHVIVICDTYGHDDYPVYVSSDENAREKANRYDGTNMQRIMEVYNLSMDMEQQLSQHRVLNY</sequence>